<protein>
    <submittedName>
        <fullName evidence="3">Uncharacterized protein</fullName>
    </submittedName>
</protein>
<evidence type="ECO:0000256" key="2">
    <source>
        <dbReference type="SAM" id="MobiDB-lite"/>
    </source>
</evidence>
<feature type="region of interest" description="Disordered" evidence="2">
    <location>
        <begin position="85"/>
        <end position="124"/>
    </location>
</feature>
<evidence type="ECO:0000256" key="1">
    <source>
        <dbReference type="SAM" id="Coils"/>
    </source>
</evidence>
<evidence type="ECO:0000313" key="4">
    <source>
        <dbReference type="Proteomes" id="UP001172102"/>
    </source>
</evidence>
<organism evidence="3 4">
    <name type="scientific">Lasiosphaeris hirsuta</name>
    <dbReference type="NCBI Taxonomy" id="260670"/>
    <lineage>
        <taxon>Eukaryota</taxon>
        <taxon>Fungi</taxon>
        <taxon>Dikarya</taxon>
        <taxon>Ascomycota</taxon>
        <taxon>Pezizomycotina</taxon>
        <taxon>Sordariomycetes</taxon>
        <taxon>Sordariomycetidae</taxon>
        <taxon>Sordariales</taxon>
        <taxon>Lasiosphaeriaceae</taxon>
        <taxon>Lasiosphaeris</taxon>
    </lineage>
</organism>
<gene>
    <name evidence="3" type="ORF">B0H67DRAFT_643267</name>
</gene>
<dbReference type="AlphaFoldDB" id="A0AA40AQ60"/>
<feature type="region of interest" description="Disordered" evidence="2">
    <location>
        <begin position="1"/>
        <end position="39"/>
    </location>
</feature>
<dbReference type="EMBL" id="JAUKUA010000003">
    <property type="protein sequence ID" value="KAK0719969.1"/>
    <property type="molecule type" value="Genomic_DNA"/>
</dbReference>
<keyword evidence="1" id="KW-0175">Coiled coil</keyword>
<comment type="caution">
    <text evidence="3">The sequence shown here is derived from an EMBL/GenBank/DDBJ whole genome shotgun (WGS) entry which is preliminary data.</text>
</comment>
<proteinExistence type="predicted"/>
<keyword evidence="4" id="KW-1185">Reference proteome</keyword>
<reference evidence="3" key="1">
    <citation type="submission" date="2023-06" db="EMBL/GenBank/DDBJ databases">
        <title>Genome-scale phylogeny and comparative genomics of the fungal order Sordariales.</title>
        <authorList>
            <consortium name="Lawrence Berkeley National Laboratory"/>
            <person name="Hensen N."/>
            <person name="Bonometti L."/>
            <person name="Westerberg I."/>
            <person name="Brannstrom I.O."/>
            <person name="Guillou S."/>
            <person name="Cros-Aarteil S."/>
            <person name="Calhoun S."/>
            <person name="Haridas S."/>
            <person name="Kuo A."/>
            <person name="Mondo S."/>
            <person name="Pangilinan J."/>
            <person name="Riley R."/>
            <person name="Labutti K."/>
            <person name="Andreopoulos B."/>
            <person name="Lipzen A."/>
            <person name="Chen C."/>
            <person name="Yanf M."/>
            <person name="Daum C."/>
            <person name="Ng V."/>
            <person name="Clum A."/>
            <person name="Steindorff A."/>
            <person name="Ohm R."/>
            <person name="Martin F."/>
            <person name="Silar P."/>
            <person name="Natvig D."/>
            <person name="Lalanne C."/>
            <person name="Gautier V."/>
            <person name="Ament-Velasquez S.L."/>
            <person name="Kruys A."/>
            <person name="Hutchinson M.I."/>
            <person name="Powell A.J."/>
            <person name="Barry K."/>
            <person name="Miller A.N."/>
            <person name="Grigoriev I.V."/>
            <person name="Debuchy R."/>
            <person name="Gladieux P."/>
            <person name="Thoren M.H."/>
            <person name="Johannesson H."/>
        </authorList>
    </citation>
    <scope>NUCLEOTIDE SEQUENCE</scope>
    <source>
        <strain evidence="3">SMH4607-1</strain>
    </source>
</reference>
<evidence type="ECO:0000313" key="3">
    <source>
        <dbReference type="EMBL" id="KAK0719969.1"/>
    </source>
</evidence>
<sequence length="275" mass="30931">MSDHHWLRGLRTSRAQPPSFGPGSGYSQPPPTSDVTSDTVTKTFIADSSTFQQNPHGSPTRHRAVHRVSSLLNLNFGLGVAANNSSERWTPSNSATSPPLSPPEPSPRRRYQDNFGPEPDPEAAWHNPNLMQMAESLQAVMICKRDPLAPIPIMYNSYVLRLIEGFADMTKKLREKDEKMAELGNLREKELEQFRGISEEWIQREKDYKAEIKRLELLLVKESKDGVASVTLARHNSLVNRADTKRFQARLSRISSSQDGASELGLYVSAETRKY</sequence>
<name>A0AA40AQ60_9PEZI</name>
<dbReference type="Proteomes" id="UP001172102">
    <property type="component" value="Unassembled WGS sequence"/>
</dbReference>
<feature type="compositionally biased region" description="Polar residues" evidence="2">
    <location>
        <begin position="85"/>
        <end position="96"/>
    </location>
</feature>
<feature type="coiled-coil region" evidence="1">
    <location>
        <begin position="169"/>
        <end position="225"/>
    </location>
</feature>
<accession>A0AA40AQ60</accession>